<proteinExistence type="predicted"/>
<sequence length="210" mass="23209">MSQAEMFDIWDREGRRIGTASRQEAHERGLWHRTFQCWIYGKDDGGGTCLLFQLRHAGKDTFPGLLDISCAGHLLAGETAADGVRELAEELGIEAAFAELTPCGVYEAVQELANGWIDREFCHVFVLERSLPLAAYRLQPEEVAGLYRVKLADVERMLDGEDISVSGVALRPDGTLADDTRSVNARHFVPHDRAYYGMVLKTLAGLGVAD</sequence>
<evidence type="ECO:0000259" key="1">
    <source>
        <dbReference type="PROSITE" id="PS51462"/>
    </source>
</evidence>
<dbReference type="SUPFAM" id="SSF55811">
    <property type="entry name" value="Nudix"/>
    <property type="match status" value="1"/>
</dbReference>
<feature type="domain" description="Nudix hydrolase" evidence="1">
    <location>
        <begin position="30"/>
        <end position="171"/>
    </location>
</feature>
<dbReference type="Proteomes" id="UP000031967">
    <property type="component" value="Unassembled WGS sequence"/>
</dbReference>
<accession>A0ABR5AKW8</accession>
<protein>
    <recommendedName>
        <fullName evidence="1">Nudix hydrolase domain-containing protein</fullName>
    </recommendedName>
</protein>
<keyword evidence="3" id="KW-1185">Reference proteome</keyword>
<dbReference type="PROSITE" id="PS51462">
    <property type="entry name" value="NUDIX"/>
    <property type="match status" value="1"/>
</dbReference>
<dbReference type="Gene3D" id="3.90.79.10">
    <property type="entry name" value="Nucleoside Triphosphate Pyrophosphohydrolase"/>
    <property type="match status" value="1"/>
</dbReference>
<dbReference type="InterPro" id="IPR015797">
    <property type="entry name" value="NUDIX_hydrolase-like_dom_sf"/>
</dbReference>
<evidence type="ECO:0000313" key="2">
    <source>
        <dbReference type="EMBL" id="KIL41498.1"/>
    </source>
</evidence>
<dbReference type="Pfam" id="PF00293">
    <property type="entry name" value="NUDIX"/>
    <property type="match status" value="1"/>
</dbReference>
<evidence type="ECO:0000313" key="3">
    <source>
        <dbReference type="Proteomes" id="UP000031967"/>
    </source>
</evidence>
<organism evidence="2 3">
    <name type="scientific">Gordoniibacillus kamchatkensis</name>
    <dbReference type="NCBI Taxonomy" id="1590651"/>
    <lineage>
        <taxon>Bacteria</taxon>
        <taxon>Bacillati</taxon>
        <taxon>Bacillota</taxon>
        <taxon>Bacilli</taxon>
        <taxon>Bacillales</taxon>
        <taxon>Paenibacillaceae</taxon>
        <taxon>Gordoniibacillus</taxon>
    </lineage>
</organism>
<dbReference type="CDD" id="cd04692">
    <property type="entry name" value="NUDIX_Hydrolase"/>
    <property type="match status" value="1"/>
</dbReference>
<reference evidence="2 3" key="1">
    <citation type="submission" date="2014-12" db="EMBL/GenBank/DDBJ databases">
        <title>Draft genome sequence of Paenibacillus kamchatkensis strain B-2647.</title>
        <authorList>
            <person name="Karlyshev A.V."/>
            <person name="Kudryashova E.B."/>
        </authorList>
    </citation>
    <scope>NUCLEOTIDE SEQUENCE [LARGE SCALE GENOMIC DNA]</scope>
    <source>
        <strain evidence="2 3">VKM B-2647</strain>
    </source>
</reference>
<dbReference type="PANTHER" id="PTHR10885">
    <property type="entry name" value="ISOPENTENYL-DIPHOSPHATE DELTA-ISOMERASE"/>
    <property type="match status" value="1"/>
</dbReference>
<name>A0ABR5AKW8_9BACL</name>
<gene>
    <name evidence="2" type="ORF">SD70_06340</name>
</gene>
<dbReference type="InterPro" id="IPR000086">
    <property type="entry name" value="NUDIX_hydrolase_dom"/>
</dbReference>
<dbReference type="EMBL" id="JXAK01000008">
    <property type="protein sequence ID" value="KIL41498.1"/>
    <property type="molecule type" value="Genomic_DNA"/>
</dbReference>
<dbReference type="PANTHER" id="PTHR10885:SF0">
    <property type="entry name" value="ISOPENTENYL-DIPHOSPHATE DELTA-ISOMERASE"/>
    <property type="match status" value="1"/>
</dbReference>
<comment type="caution">
    <text evidence="2">The sequence shown here is derived from an EMBL/GenBank/DDBJ whole genome shotgun (WGS) entry which is preliminary data.</text>
</comment>